<dbReference type="AlphaFoldDB" id="A0A936ZEZ0"/>
<name>A0A936ZEZ0_9HYPH</name>
<keyword evidence="2" id="KW-1185">Reference proteome</keyword>
<proteinExistence type="predicted"/>
<sequence>MKSTTIMLPGARVAQLRALAEADGTTISEVIDRLINAEIAAGRLPDRLPGFDVVPTAGRVFLSMQTFTFPAMSPAQARKIADILDEFGTDKEGGKKATFGKGDDEISFKIARKGRGIIIAGDDVQTGRTMKATVTPGMARDLARIIRTEATKAAKHR</sequence>
<dbReference type="EMBL" id="JAEQMY010000044">
    <property type="protein sequence ID" value="MBL0406555.1"/>
    <property type="molecule type" value="Genomic_DNA"/>
</dbReference>
<evidence type="ECO:0000313" key="2">
    <source>
        <dbReference type="Proteomes" id="UP000605848"/>
    </source>
</evidence>
<protein>
    <submittedName>
        <fullName evidence="1">Uncharacterized protein</fullName>
    </submittedName>
</protein>
<reference evidence="1" key="1">
    <citation type="submission" date="2021-01" db="EMBL/GenBank/DDBJ databases">
        <title>Microvirga sp.</title>
        <authorList>
            <person name="Kim M.K."/>
        </authorList>
    </citation>
    <scope>NUCLEOTIDE SEQUENCE</scope>
    <source>
        <strain evidence="1">5420S-16</strain>
    </source>
</reference>
<dbReference type="Proteomes" id="UP000605848">
    <property type="component" value="Unassembled WGS sequence"/>
</dbReference>
<accession>A0A936ZEZ0</accession>
<dbReference type="RefSeq" id="WP_202063424.1">
    <property type="nucleotide sequence ID" value="NZ_JAEQMY010000044.1"/>
</dbReference>
<organism evidence="1 2">
    <name type="scientific">Microvirga aerilata</name>
    <dbReference type="NCBI Taxonomy" id="670292"/>
    <lineage>
        <taxon>Bacteria</taxon>
        <taxon>Pseudomonadati</taxon>
        <taxon>Pseudomonadota</taxon>
        <taxon>Alphaproteobacteria</taxon>
        <taxon>Hyphomicrobiales</taxon>
        <taxon>Methylobacteriaceae</taxon>
        <taxon>Microvirga</taxon>
    </lineage>
</organism>
<comment type="caution">
    <text evidence="1">The sequence shown here is derived from an EMBL/GenBank/DDBJ whole genome shotgun (WGS) entry which is preliminary data.</text>
</comment>
<evidence type="ECO:0000313" key="1">
    <source>
        <dbReference type="EMBL" id="MBL0406555.1"/>
    </source>
</evidence>
<gene>
    <name evidence="1" type="ORF">JKG68_21590</name>
</gene>